<protein>
    <recommendedName>
        <fullName evidence="10">UDP-N-acetylglucosamine--N-acetylmuramyl-(pentapeptide) pyrophosphoryl-undecaprenol N-acetylglucosamine transferase</fullName>
        <ecNumber evidence="10">2.4.1.227</ecNumber>
    </recommendedName>
    <alternativeName>
        <fullName evidence="10">Undecaprenyl-PP-MurNAc-pentapeptide-UDPGlcNAc GlcNAc transferase</fullName>
    </alternativeName>
</protein>
<dbReference type="SUPFAM" id="SSF53756">
    <property type="entry name" value="UDP-Glycosyltransferase/glycogen phosphorylase"/>
    <property type="match status" value="1"/>
</dbReference>
<evidence type="ECO:0000256" key="1">
    <source>
        <dbReference type="ARBA" id="ARBA00022475"/>
    </source>
</evidence>
<dbReference type="GO" id="GO:0071555">
    <property type="term" value="P:cell wall organization"/>
    <property type="evidence" value="ECO:0007669"/>
    <property type="project" value="UniProtKB-KW"/>
</dbReference>
<evidence type="ECO:0000313" key="14">
    <source>
        <dbReference type="Proteomes" id="UP000178636"/>
    </source>
</evidence>
<comment type="catalytic activity">
    <reaction evidence="10">
        <text>di-trans,octa-cis-undecaprenyl diphospho-N-acetyl-alpha-D-muramoyl-L-alanyl-D-glutamyl-meso-2,6-diaminopimeloyl-D-alanyl-D-alanine + UDP-N-acetyl-alpha-D-glucosamine = di-trans,octa-cis-undecaprenyl diphospho-[N-acetyl-alpha-D-glucosaminyl-(1-&gt;4)]-N-acetyl-alpha-D-muramoyl-L-alanyl-D-glutamyl-meso-2,6-diaminopimeloyl-D-alanyl-D-alanine + UDP + H(+)</text>
        <dbReference type="Rhea" id="RHEA:31227"/>
        <dbReference type="ChEBI" id="CHEBI:15378"/>
        <dbReference type="ChEBI" id="CHEBI:57705"/>
        <dbReference type="ChEBI" id="CHEBI:58223"/>
        <dbReference type="ChEBI" id="CHEBI:61387"/>
        <dbReference type="ChEBI" id="CHEBI:61388"/>
        <dbReference type="EC" id="2.4.1.227"/>
    </reaction>
</comment>
<feature type="domain" description="Glycosyltransferase family 28 N-terminal" evidence="11">
    <location>
        <begin position="3"/>
        <end position="146"/>
    </location>
</feature>
<sequence length="375" mass="41411">MKILFAGGGTGGHFYPIVAVAEALNEIAAKEGVGNLELYYMSDDPYDTELLTNTRLTYLNTVAGKQRTYFSIWNFLDPFKTLYGCFLAVVRLAVLYPDVVFGKGGYASFPALFAARLLRIPVVIHESDIVPGKVNRWIGSYATKVALSYPEAKRYFTHQDRIALTGQPIRKALLEMPEGDPLTLLSLEPNLPTILVIGGSQGAEKINENLIDIIARLVERYQVIHQTGEKNFDWIKKRAEGALAKSIQGNRYHPYPYLDSKQLHLAAKAANLVISRAGSSIFEIAVWGKPSALIPLAIAHDDHQRENAYSYARTGAATVIEEQNLKPELFLSIVSSIMESREKQESMAVGAKSFAKTDAAEKIARAVLAIALKHD</sequence>
<keyword evidence="8 10" id="KW-0131">Cell cycle</keyword>
<feature type="binding site" evidence="10">
    <location>
        <position position="170"/>
    </location>
    <ligand>
        <name>UDP-N-acetyl-alpha-D-glucosamine</name>
        <dbReference type="ChEBI" id="CHEBI:57705"/>
    </ligand>
</feature>
<comment type="caution">
    <text evidence="10">Lacks conserved residue(s) required for the propagation of feature annotation.</text>
</comment>
<dbReference type="Proteomes" id="UP000178636">
    <property type="component" value="Unassembled WGS sequence"/>
</dbReference>
<dbReference type="GO" id="GO:0008360">
    <property type="term" value="P:regulation of cell shape"/>
    <property type="evidence" value="ECO:0007669"/>
    <property type="project" value="UniProtKB-KW"/>
</dbReference>
<comment type="caution">
    <text evidence="13">The sequence shown here is derived from an EMBL/GenBank/DDBJ whole genome shotgun (WGS) entry which is preliminary data.</text>
</comment>
<dbReference type="CDD" id="cd03785">
    <property type="entry name" value="GT28_MurG"/>
    <property type="match status" value="1"/>
</dbReference>
<dbReference type="Pfam" id="PF03033">
    <property type="entry name" value="Glyco_transf_28"/>
    <property type="match status" value="1"/>
</dbReference>
<dbReference type="Pfam" id="PF04101">
    <property type="entry name" value="Glyco_tran_28_C"/>
    <property type="match status" value="1"/>
</dbReference>
<organism evidence="13 14">
    <name type="scientific">Candidatus Lloydbacteria bacterium RIFCSPHIGHO2_02_FULL_54_17</name>
    <dbReference type="NCBI Taxonomy" id="1798664"/>
    <lineage>
        <taxon>Bacteria</taxon>
        <taxon>Candidatus Lloydiibacteriota</taxon>
    </lineage>
</organism>
<keyword evidence="1 10" id="KW-1003">Cell membrane</keyword>
<evidence type="ECO:0000256" key="5">
    <source>
        <dbReference type="ARBA" id="ARBA00022960"/>
    </source>
</evidence>
<comment type="function">
    <text evidence="10">Cell wall formation. Catalyzes the transfer of a GlcNAc subunit on undecaprenyl-pyrophosphoryl-MurNAc-pentapeptide (lipid intermediate I) to form undecaprenyl-pyrophosphoryl-MurNAc-(pentapeptide)GlcNAc (lipid intermediate II).</text>
</comment>
<dbReference type="InterPro" id="IPR007235">
    <property type="entry name" value="Glyco_trans_28_C"/>
</dbReference>
<keyword evidence="7 10" id="KW-0472">Membrane</keyword>
<keyword evidence="2 10" id="KW-0132">Cell division</keyword>
<dbReference type="PANTHER" id="PTHR21015">
    <property type="entry name" value="UDP-N-ACETYLGLUCOSAMINE--N-ACETYLMURAMYL-(PENTAPEPTIDE) PYROPHOSPHORYL-UNDECAPRENOL N-ACETYLGLUCOSAMINE TRANSFERASE 1"/>
    <property type="match status" value="1"/>
</dbReference>
<dbReference type="EC" id="2.4.1.227" evidence="10"/>
<dbReference type="GO" id="GO:0005975">
    <property type="term" value="P:carbohydrate metabolic process"/>
    <property type="evidence" value="ECO:0007669"/>
    <property type="project" value="InterPro"/>
</dbReference>
<evidence type="ECO:0000259" key="12">
    <source>
        <dbReference type="Pfam" id="PF04101"/>
    </source>
</evidence>
<dbReference type="GO" id="GO:0050511">
    <property type="term" value="F:undecaprenyldiphospho-muramoylpentapeptide beta-N-acetylglucosaminyltransferase activity"/>
    <property type="evidence" value="ECO:0007669"/>
    <property type="project" value="UniProtKB-UniRule"/>
</dbReference>
<evidence type="ECO:0000256" key="8">
    <source>
        <dbReference type="ARBA" id="ARBA00023306"/>
    </source>
</evidence>
<dbReference type="Gene3D" id="3.40.50.2000">
    <property type="entry name" value="Glycogen Phosphorylase B"/>
    <property type="match status" value="2"/>
</dbReference>
<dbReference type="STRING" id="1798664.A3C93_06150"/>
<dbReference type="EMBL" id="MHLO01000016">
    <property type="protein sequence ID" value="OGZ12661.1"/>
    <property type="molecule type" value="Genomic_DNA"/>
</dbReference>
<feature type="binding site" evidence="10">
    <location>
        <position position="200"/>
    </location>
    <ligand>
        <name>UDP-N-acetyl-alpha-D-glucosamine</name>
        <dbReference type="ChEBI" id="CHEBI:57705"/>
    </ligand>
</feature>
<dbReference type="UniPathway" id="UPA00219"/>
<comment type="similarity">
    <text evidence="10">Belongs to the glycosyltransferase 28 family. MurG subfamily.</text>
</comment>
<evidence type="ECO:0000256" key="4">
    <source>
        <dbReference type="ARBA" id="ARBA00022679"/>
    </source>
</evidence>
<evidence type="ECO:0000259" key="11">
    <source>
        <dbReference type="Pfam" id="PF03033"/>
    </source>
</evidence>
<comment type="pathway">
    <text evidence="10">Cell wall biogenesis; peptidoglycan biosynthesis.</text>
</comment>
<dbReference type="GO" id="GO:0009252">
    <property type="term" value="P:peptidoglycan biosynthetic process"/>
    <property type="evidence" value="ECO:0007669"/>
    <property type="project" value="UniProtKB-UniRule"/>
</dbReference>
<evidence type="ECO:0000313" key="13">
    <source>
        <dbReference type="EMBL" id="OGZ12661.1"/>
    </source>
</evidence>
<evidence type="ECO:0000256" key="9">
    <source>
        <dbReference type="ARBA" id="ARBA00023316"/>
    </source>
</evidence>
<dbReference type="PANTHER" id="PTHR21015:SF22">
    <property type="entry name" value="GLYCOSYLTRANSFERASE"/>
    <property type="match status" value="1"/>
</dbReference>
<reference evidence="13 14" key="1">
    <citation type="journal article" date="2016" name="Nat. Commun.">
        <title>Thousands of microbial genomes shed light on interconnected biogeochemical processes in an aquifer system.</title>
        <authorList>
            <person name="Anantharaman K."/>
            <person name="Brown C.T."/>
            <person name="Hug L.A."/>
            <person name="Sharon I."/>
            <person name="Castelle C.J."/>
            <person name="Probst A.J."/>
            <person name="Thomas B.C."/>
            <person name="Singh A."/>
            <person name="Wilkins M.J."/>
            <person name="Karaoz U."/>
            <person name="Brodie E.L."/>
            <person name="Williams K.H."/>
            <person name="Hubbard S.S."/>
            <person name="Banfield J.F."/>
        </authorList>
    </citation>
    <scope>NUCLEOTIDE SEQUENCE [LARGE SCALE GENOMIC DNA]</scope>
</reference>
<comment type="subcellular location">
    <subcellularLocation>
        <location evidence="10">Cell membrane</location>
        <topology evidence="10">Peripheral membrane protein</topology>
        <orientation evidence="10">Cytoplasmic side</orientation>
    </subcellularLocation>
</comment>
<dbReference type="InterPro" id="IPR004276">
    <property type="entry name" value="GlycoTrans_28_N"/>
</dbReference>
<evidence type="ECO:0000256" key="3">
    <source>
        <dbReference type="ARBA" id="ARBA00022676"/>
    </source>
</evidence>
<dbReference type="AlphaFoldDB" id="A0A1G2DI75"/>
<keyword evidence="3 10" id="KW-0328">Glycosyltransferase</keyword>
<accession>A0A1G2DI75</accession>
<evidence type="ECO:0000256" key="2">
    <source>
        <dbReference type="ARBA" id="ARBA00022618"/>
    </source>
</evidence>
<keyword evidence="9 10" id="KW-0961">Cell wall biogenesis/degradation</keyword>
<keyword evidence="4 10" id="KW-0808">Transferase</keyword>
<keyword evidence="6 10" id="KW-0573">Peptidoglycan synthesis</keyword>
<evidence type="ECO:0000256" key="10">
    <source>
        <dbReference type="HAMAP-Rule" id="MF_00033"/>
    </source>
</evidence>
<dbReference type="GO" id="GO:0051991">
    <property type="term" value="F:UDP-N-acetyl-D-glucosamine:N-acetylmuramoyl-L-alanyl-D-glutamyl-meso-2,6-diaminopimelyl-D-alanyl-D-alanine-diphosphoundecaprenol 4-beta-N-acetylglucosaminlytransferase activity"/>
    <property type="evidence" value="ECO:0007669"/>
    <property type="project" value="RHEA"/>
</dbReference>
<gene>
    <name evidence="10" type="primary">murG</name>
    <name evidence="13" type="ORF">A3C93_06150</name>
</gene>
<proteinExistence type="inferred from homology"/>
<dbReference type="HAMAP" id="MF_00033">
    <property type="entry name" value="MurG"/>
    <property type="match status" value="1"/>
</dbReference>
<dbReference type="InterPro" id="IPR006009">
    <property type="entry name" value="GlcNAc_MurG"/>
</dbReference>
<feature type="domain" description="Glycosyl transferase family 28 C-terminal" evidence="12">
    <location>
        <begin position="193"/>
        <end position="362"/>
    </location>
</feature>
<feature type="binding site" evidence="10">
    <location>
        <begin position="10"/>
        <end position="12"/>
    </location>
    <ligand>
        <name>UDP-N-acetyl-alpha-D-glucosamine</name>
        <dbReference type="ChEBI" id="CHEBI:57705"/>
    </ligand>
</feature>
<dbReference type="GO" id="GO:0051301">
    <property type="term" value="P:cell division"/>
    <property type="evidence" value="ECO:0007669"/>
    <property type="project" value="UniProtKB-KW"/>
</dbReference>
<name>A0A1G2DI75_9BACT</name>
<evidence type="ECO:0000256" key="6">
    <source>
        <dbReference type="ARBA" id="ARBA00022984"/>
    </source>
</evidence>
<evidence type="ECO:0000256" key="7">
    <source>
        <dbReference type="ARBA" id="ARBA00023136"/>
    </source>
</evidence>
<feature type="binding site" evidence="10">
    <location>
        <position position="304"/>
    </location>
    <ligand>
        <name>UDP-N-acetyl-alpha-D-glucosamine</name>
        <dbReference type="ChEBI" id="CHEBI:57705"/>
    </ligand>
</feature>
<dbReference type="GO" id="GO:0005886">
    <property type="term" value="C:plasma membrane"/>
    <property type="evidence" value="ECO:0007669"/>
    <property type="project" value="UniProtKB-SubCell"/>
</dbReference>
<keyword evidence="5 10" id="KW-0133">Cell shape</keyword>